<proteinExistence type="predicted"/>
<gene>
    <name evidence="1" type="ORF">WDJ50_18640</name>
</gene>
<evidence type="ECO:0000313" key="1">
    <source>
        <dbReference type="EMBL" id="WYF46782.1"/>
    </source>
</evidence>
<name>A0AAU6Q951_9DEIO</name>
<protein>
    <recommendedName>
        <fullName evidence="2">Phage major capsid protein</fullName>
    </recommendedName>
</protein>
<reference evidence="1" key="1">
    <citation type="submission" date="2024-03" db="EMBL/GenBank/DDBJ databases">
        <title>Deinococcus weizhi sp. nov., isolated from human skin.</title>
        <authorList>
            <person name="Wei Z."/>
            <person name="Tian F."/>
            <person name="Yang C."/>
            <person name="Xin L.T."/>
            <person name="Wen Z.J."/>
            <person name="Lan K.C."/>
            <person name="Yu L."/>
            <person name="Zhe W."/>
            <person name="Dan F.D."/>
            <person name="Jun W."/>
            <person name="Rui Z."/>
            <person name="Yong X.J."/>
            <person name="Ting Y."/>
            <person name="Wei X."/>
            <person name="Xu Z.G."/>
            <person name="Xin Z."/>
            <person name="Dong F.G."/>
            <person name="Ni X.M."/>
            <person name="Zheng M.G."/>
            <person name="Chun Y."/>
            <person name="Qian W.X."/>
        </authorList>
    </citation>
    <scope>NUCLEOTIDE SEQUENCE</scope>
    <source>
        <strain evidence="1">VB142</strain>
        <plasmid evidence="1">p2</plasmid>
    </source>
</reference>
<dbReference type="SUPFAM" id="SSF56563">
    <property type="entry name" value="Major capsid protein gp5"/>
    <property type="match status" value="1"/>
</dbReference>
<sequence length="363" mass="39244">MTIKTLKQLELGLYQDAKREGLTLSQHLQELSRKGDIDEALVRPDARNSQGQPVDAFKQLLSAAGIRTKGEFAQTGDAFLSDPNNRILFPEYVAREYRDAERDAENVLQASDLVSARIGIDGTAYRVGVITGGQEKDLEFGRVAELGELPVYSIKLSDKAVNAYKYGGVLRISYEAARRTKLPVISRYIAKIARAQGRRKAKSALNTALNGDGNGNPAPASAPAAGATFTLADLIALQMDGLRNGVQFNVLTGDSTVLSEILGLDVFTNAAATAAGADFRDTGNWPRILGMAPRLAMTDSALEGSKKVLAVDSNNGLEEFYENGSELTESERLITSQFENIAISEVVGWAKPDEQAFRTKAKQ</sequence>
<accession>A0AAU6Q951</accession>
<organism evidence="1">
    <name type="scientific">Deinococcus sp. VB142</name>
    <dbReference type="NCBI Taxonomy" id="3112952"/>
    <lineage>
        <taxon>Bacteria</taxon>
        <taxon>Thermotogati</taxon>
        <taxon>Deinococcota</taxon>
        <taxon>Deinococci</taxon>
        <taxon>Deinococcales</taxon>
        <taxon>Deinococcaceae</taxon>
        <taxon>Deinococcus</taxon>
    </lineage>
</organism>
<keyword evidence="1" id="KW-0614">Plasmid</keyword>
<dbReference type="EMBL" id="CP149785">
    <property type="protein sequence ID" value="WYF46782.1"/>
    <property type="molecule type" value="Genomic_DNA"/>
</dbReference>
<dbReference type="Pfam" id="PF25209">
    <property type="entry name" value="Phage_capsid_4"/>
    <property type="match status" value="1"/>
</dbReference>
<evidence type="ECO:0008006" key="2">
    <source>
        <dbReference type="Google" id="ProtNLM"/>
    </source>
</evidence>
<dbReference type="AlphaFoldDB" id="A0AAU6Q951"/>
<dbReference type="RefSeq" id="WP_339098299.1">
    <property type="nucleotide sequence ID" value="NZ_CP149785.1"/>
</dbReference>
<geneLocation type="plasmid" evidence="1">
    <name>p2</name>
</geneLocation>